<keyword evidence="4" id="KW-1185">Reference proteome</keyword>
<name>A0A6A4LK85_9ERIC</name>
<keyword evidence="2" id="KW-0812">Transmembrane</keyword>
<feature type="region of interest" description="Disordered" evidence="1">
    <location>
        <begin position="1"/>
        <end position="43"/>
    </location>
</feature>
<evidence type="ECO:0000256" key="2">
    <source>
        <dbReference type="SAM" id="Phobius"/>
    </source>
</evidence>
<gene>
    <name evidence="3" type="ORF">C3L33_12339</name>
</gene>
<feature type="transmembrane region" description="Helical" evidence="2">
    <location>
        <begin position="58"/>
        <end position="77"/>
    </location>
</feature>
<evidence type="ECO:0000313" key="3">
    <source>
        <dbReference type="EMBL" id="KAE9455759.1"/>
    </source>
</evidence>
<keyword evidence="2" id="KW-0472">Membrane</keyword>
<sequence>MHRSSSGSRVSDEYSDHPPSNQSFRSESATTTADQLPKYNPQSYVANKERSRLKSAETAVHLIPLLLVLCGIILWFFSTPGENPFID</sequence>
<feature type="non-terminal residue" evidence="3">
    <location>
        <position position="1"/>
    </location>
</feature>
<accession>A0A6A4LK85</accession>
<protein>
    <submittedName>
        <fullName evidence="3">Uncharacterized protein</fullName>
    </submittedName>
</protein>
<dbReference type="EMBL" id="QEFC01001807">
    <property type="protein sequence ID" value="KAE9455759.1"/>
    <property type="molecule type" value="Genomic_DNA"/>
</dbReference>
<organism evidence="3 4">
    <name type="scientific">Rhododendron williamsianum</name>
    <dbReference type="NCBI Taxonomy" id="262921"/>
    <lineage>
        <taxon>Eukaryota</taxon>
        <taxon>Viridiplantae</taxon>
        <taxon>Streptophyta</taxon>
        <taxon>Embryophyta</taxon>
        <taxon>Tracheophyta</taxon>
        <taxon>Spermatophyta</taxon>
        <taxon>Magnoliopsida</taxon>
        <taxon>eudicotyledons</taxon>
        <taxon>Gunneridae</taxon>
        <taxon>Pentapetalae</taxon>
        <taxon>asterids</taxon>
        <taxon>Ericales</taxon>
        <taxon>Ericaceae</taxon>
        <taxon>Ericoideae</taxon>
        <taxon>Rhodoreae</taxon>
        <taxon>Rhododendron</taxon>
    </lineage>
</organism>
<dbReference type="PANTHER" id="PTHR34189">
    <property type="entry name" value="TRANSMEMBRANE PROTEIN"/>
    <property type="match status" value="1"/>
</dbReference>
<reference evidence="3 4" key="1">
    <citation type="journal article" date="2019" name="Genome Biol. Evol.">
        <title>The Rhododendron genome and chromosomal organization provide insight into shared whole-genome duplications across the heath family (Ericaceae).</title>
        <authorList>
            <person name="Soza V.L."/>
            <person name="Lindsley D."/>
            <person name="Waalkes A."/>
            <person name="Ramage E."/>
            <person name="Patwardhan R.P."/>
            <person name="Burton J.N."/>
            <person name="Adey A."/>
            <person name="Kumar A."/>
            <person name="Qiu R."/>
            <person name="Shendure J."/>
            <person name="Hall B."/>
        </authorList>
    </citation>
    <scope>NUCLEOTIDE SEQUENCE [LARGE SCALE GENOMIC DNA]</scope>
    <source>
        <strain evidence="3">RSF 1966-606</strain>
    </source>
</reference>
<dbReference type="OrthoDB" id="759788at2759"/>
<dbReference type="PANTHER" id="PTHR34189:SF13">
    <property type="entry name" value="TRANSMEMBRANE PROTEIN"/>
    <property type="match status" value="1"/>
</dbReference>
<evidence type="ECO:0000313" key="4">
    <source>
        <dbReference type="Proteomes" id="UP000428333"/>
    </source>
</evidence>
<evidence type="ECO:0000256" key="1">
    <source>
        <dbReference type="SAM" id="MobiDB-lite"/>
    </source>
</evidence>
<dbReference type="Proteomes" id="UP000428333">
    <property type="component" value="Linkage Group LG07"/>
</dbReference>
<comment type="caution">
    <text evidence="3">The sequence shown here is derived from an EMBL/GenBank/DDBJ whole genome shotgun (WGS) entry which is preliminary data.</text>
</comment>
<feature type="compositionally biased region" description="Polar residues" evidence="1">
    <location>
        <begin position="18"/>
        <end position="43"/>
    </location>
</feature>
<proteinExistence type="predicted"/>
<keyword evidence="2" id="KW-1133">Transmembrane helix</keyword>
<dbReference type="AlphaFoldDB" id="A0A6A4LK85"/>